<dbReference type="Gene3D" id="3.40.50.300">
    <property type="entry name" value="P-loop containing nucleotide triphosphate hydrolases"/>
    <property type="match status" value="1"/>
</dbReference>
<dbReference type="PROSITE" id="PS51755">
    <property type="entry name" value="OMPR_PHOB"/>
    <property type="match status" value="1"/>
</dbReference>
<dbReference type="PANTHER" id="PTHR47691">
    <property type="entry name" value="REGULATOR-RELATED"/>
    <property type="match status" value="1"/>
</dbReference>
<evidence type="ECO:0000313" key="5">
    <source>
        <dbReference type="Proteomes" id="UP000295606"/>
    </source>
</evidence>
<dbReference type="EMBL" id="SMOD01000014">
    <property type="protein sequence ID" value="TDG06597.1"/>
    <property type="molecule type" value="Genomic_DNA"/>
</dbReference>
<evidence type="ECO:0000313" key="4">
    <source>
        <dbReference type="EMBL" id="TDG06597.1"/>
    </source>
</evidence>
<dbReference type="InterPro" id="IPR027417">
    <property type="entry name" value="P-loop_NTPase"/>
</dbReference>
<dbReference type="InterPro" id="IPR036388">
    <property type="entry name" value="WH-like_DNA-bd_sf"/>
</dbReference>
<feature type="DNA-binding region" description="OmpR/PhoB-type" evidence="2">
    <location>
        <begin position="4"/>
        <end position="102"/>
    </location>
</feature>
<evidence type="ECO:0000259" key="3">
    <source>
        <dbReference type="PROSITE" id="PS51755"/>
    </source>
</evidence>
<sequence>MGGETVYRFGAFELLRDRQLLFYAGTPVHLGSRALSILTSLVERAGALVTREELIAAAWPTTIVDDSNLKVNIAHLRRVLEKYDRRQTYIANVPVRGYRFTEPVRQEHVDTITYKSVARYIPLPTASPLIGRAKEVVAVCNGINKSGFLTIAGAGGVGKTSVAIAAAQCLANQFFDCVAFVDLATVNDPQFLASATASELGIRSDSEDLLGATMRSIKDQLMLLVLDNCEHLIPAVAAAAERLAMGLPNAKFLITSREPLRLAREQVLRIDPLEVPANGIEAGDMVTVLSFSAVDLFVTRASEASGYKLVDTDCLTIVDICRRLDGIPLAIELAASQTVTYAPAKLLSLLRNRFDLLDHGTDKVPARHRALRATLEWSYGLLSAHEAAILRALAVYAGAFTVDDVVAVAPAAGVPSSAALEGTAALISKSLLSADSREDALHYRFLDSTRAFAADRLFDDPNCNQIRQRHAEHICVLLERLQGHWEDDITAVRLTNSAGRVADVRSALTWAFGSDGAVALGVRITVAAIPMWEHLSLLDEGIAHLSRALSEGRAAGLTDIGAEARLQLALASSLMYARGLTKAADDAWNLALSLADRSGEVECRLKAHWGRAVYDIHIGRPTDAAHRLHFFGELCRMLSDQSAAPDGERLLAAAEMYLGDFPAAKARLDRLSALCLGGGKRVGHAHFQINRAVATRTTLAMLLWLTGEPEKAAELAENTVQEALSSGHALSLCNVLSLTACPIALWSGRIDDAERYIDLLQQQFERGRLTLWAQSSRCLRSVLMIQRGQQNGIDLLDQSISDLLVAGSAIRAPIYMSMLAEALARGGRVEEARATIEAALARAAAQHERWCLPELLRVDAAIRSLQGAPRRAEGLLLEAIELAEEMGAVAWRLRAAEDLLALRTALRDSRAEPVRGFRSLP</sequence>
<dbReference type="InterPro" id="IPR011990">
    <property type="entry name" value="TPR-like_helical_dom_sf"/>
</dbReference>
<dbReference type="CDD" id="cd00383">
    <property type="entry name" value="trans_reg_C"/>
    <property type="match status" value="1"/>
</dbReference>
<comment type="caution">
    <text evidence="4">The sequence shown here is derived from an EMBL/GenBank/DDBJ whole genome shotgun (WGS) entry which is preliminary data.</text>
</comment>
<dbReference type="GO" id="GO:0000160">
    <property type="term" value="P:phosphorelay signal transduction system"/>
    <property type="evidence" value="ECO:0007669"/>
    <property type="project" value="InterPro"/>
</dbReference>
<name>A0A4R5LBT8_9BURK</name>
<dbReference type="Gene3D" id="1.10.10.10">
    <property type="entry name" value="Winged helix-like DNA-binding domain superfamily/Winged helix DNA-binding domain"/>
    <property type="match status" value="1"/>
</dbReference>
<dbReference type="SUPFAM" id="SSF52540">
    <property type="entry name" value="P-loop containing nucleoside triphosphate hydrolases"/>
    <property type="match status" value="1"/>
</dbReference>
<dbReference type="GO" id="GO:0003677">
    <property type="term" value="F:DNA binding"/>
    <property type="evidence" value="ECO:0007669"/>
    <property type="project" value="UniProtKB-UniRule"/>
</dbReference>
<dbReference type="Proteomes" id="UP000295606">
    <property type="component" value="Unassembled WGS sequence"/>
</dbReference>
<evidence type="ECO:0000256" key="2">
    <source>
        <dbReference type="PROSITE-ProRule" id="PRU01091"/>
    </source>
</evidence>
<dbReference type="InterPro" id="IPR001867">
    <property type="entry name" value="OmpR/PhoB-type_DNA-bd"/>
</dbReference>
<reference evidence="4 5" key="1">
    <citation type="submission" date="2019-03" db="EMBL/GenBank/DDBJ databases">
        <title>Paraburkholderia sp. isolated from native Mimosa gymnas in Guartela State Park, Brazil.</title>
        <authorList>
            <person name="Paulitsch F."/>
            <person name="Hungria M."/>
            <person name="Delamuta J.R.M."/>
            <person name="Ribeiro R.A."/>
            <person name="Dall'Agnol R."/>
            <person name="Silva J.S.B."/>
        </authorList>
    </citation>
    <scope>NUCLEOTIDE SEQUENCE [LARGE SCALE GENOMIC DNA]</scope>
    <source>
        <strain evidence="4 5">CNPSo 3008</strain>
    </source>
</reference>
<dbReference type="InterPro" id="IPR058852">
    <property type="entry name" value="HTH_77"/>
</dbReference>
<evidence type="ECO:0000256" key="1">
    <source>
        <dbReference type="ARBA" id="ARBA00023125"/>
    </source>
</evidence>
<gene>
    <name evidence="4" type="ORF">E1N52_19925</name>
</gene>
<protein>
    <recommendedName>
        <fullName evidence="3">OmpR/PhoB-type domain-containing protein</fullName>
    </recommendedName>
</protein>
<dbReference type="Pfam" id="PF00486">
    <property type="entry name" value="Trans_reg_C"/>
    <property type="match status" value="1"/>
</dbReference>
<keyword evidence="1 2" id="KW-0238">DNA-binding</keyword>
<dbReference type="OrthoDB" id="9811542at2"/>
<feature type="domain" description="OmpR/PhoB-type" evidence="3">
    <location>
        <begin position="4"/>
        <end position="102"/>
    </location>
</feature>
<dbReference type="PANTHER" id="PTHR47691:SF3">
    <property type="entry name" value="HTH-TYPE TRANSCRIPTIONAL REGULATOR RV0890C-RELATED"/>
    <property type="match status" value="1"/>
</dbReference>
<dbReference type="GO" id="GO:0006355">
    <property type="term" value="P:regulation of DNA-templated transcription"/>
    <property type="evidence" value="ECO:0007669"/>
    <property type="project" value="InterPro"/>
</dbReference>
<dbReference type="PRINTS" id="PR00364">
    <property type="entry name" value="DISEASERSIST"/>
</dbReference>
<dbReference type="AlphaFoldDB" id="A0A4R5LBT8"/>
<dbReference type="Pfam" id="PF25872">
    <property type="entry name" value="HTH_77"/>
    <property type="match status" value="1"/>
</dbReference>
<dbReference type="SUPFAM" id="SSF46894">
    <property type="entry name" value="C-terminal effector domain of the bipartite response regulators"/>
    <property type="match status" value="1"/>
</dbReference>
<dbReference type="SUPFAM" id="SSF48452">
    <property type="entry name" value="TPR-like"/>
    <property type="match status" value="1"/>
</dbReference>
<organism evidence="4 5">
    <name type="scientific">Paraburkholderia guartelaensis</name>
    <dbReference type="NCBI Taxonomy" id="2546446"/>
    <lineage>
        <taxon>Bacteria</taxon>
        <taxon>Pseudomonadati</taxon>
        <taxon>Pseudomonadota</taxon>
        <taxon>Betaproteobacteria</taxon>
        <taxon>Burkholderiales</taxon>
        <taxon>Burkholderiaceae</taxon>
        <taxon>Paraburkholderia</taxon>
    </lineage>
</organism>
<dbReference type="SMART" id="SM00862">
    <property type="entry name" value="Trans_reg_C"/>
    <property type="match status" value="1"/>
</dbReference>
<proteinExistence type="predicted"/>
<accession>A0A4R5LBT8</accession>
<dbReference type="RefSeq" id="WP_133184448.1">
    <property type="nucleotide sequence ID" value="NZ_SMOD01000014.1"/>
</dbReference>
<dbReference type="InterPro" id="IPR016032">
    <property type="entry name" value="Sig_transdc_resp-reg_C-effctor"/>
</dbReference>